<dbReference type="Proteomes" id="UP001180536">
    <property type="component" value="Unassembled WGS sequence"/>
</dbReference>
<dbReference type="InterPro" id="IPR050469">
    <property type="entry name" value="Diguanylate_Cyclase"/>
</dbReference>
<feature type="compositionally biased region" description="Basic and acidic residues" evidence="3">
    <location>
        <begin position="1"/>
        <end position="14"/>
    </location>
</feature>
<sequence>MDNKDIRPRPDRHGVGLPPSRPPVRFALGSMLVCVALWTTAAVGQPASAPDMDTVKARIAEDDRRRPVVAIQLAQQALAHASPTPDERRWLRAQLIRDLVRMRRHDEALAQALAGRDEARDPKGQLHFDVLALTALADARRNEELLKRYQGIAARLPPAAAATKDADARMDAANAWRLAGTALLRLGQLPESNLLLTQALRVFDERPDAVYETSQTLAAMALLNAKLGHPDQALGAVQRAIDASEAASDRSSLPGYYLRKAYVLGLLGRPDDQQAALLKARTLAQEELRPYELAVAATNLADVALQKKDYQAALAYTDEAIPLVEQSGDQESLWVAWVNKGTALNRLGRPGGIDWIRKAIAAFAAAPGMDSNVAEVHGLLAEELAFNHEHERAYEAAMQFKRLTDGVRKAADQKRIAEANAAYEADKRQRQIEALEQEQRHQQRFRWMLALAAVAGLAAAAVAVVSRYHVKKAYGAMRDMAFSDPLTGLRNRRHLVATIATDLAQAQRLHAGTRGDAAPTNADLVFMMIDVDHFKAVNDQHGHAAGDAVLKQCAAVLQRQLRGSDTLVRWGGEEFLVLARQTNPGEVHVLAERLRASIAAHDFVLDDGQLLRKTCSIGYACHPLAPDADGAAPADWNDTVDLADQCLYLAKANGRDLWVGIAERDARRAREHPGTHELRAGLDLGLWTLRWPDGRNLAWPAPAQLPR</sequence>
<comment type="caution">
    <text evidence="6">The sequence shown here is derived from an EMBL/GenBank/DDBJ whole genome shotgun (WGS) entry which is preliminary data.</text>
</comment>
<dbReference type="InterPro" id="IPR019734">
    <property type="entry name" value="TPR_rpt"/>
</dbReference>
<dbReference type="PANTHER" id="PTHR45138:SF9">
    <property type="entry name" value="DIGUANYLATE CYCLASE DGCM-RELATED"/>
    <property type="match status" value="1"/>
</dbReference>
<organism evidence="6 7">
    <name type="scientific">Pelomonas aquatica</name>
    <dbReference type="NCBI Taxonomy" id="431058"/>
    <lineage>
        <taxon>Bacteria</taxon>
        <taxon>Pseudomonadati</taxon>
        <taxon>Pseudomonadota</taxon>
        <taxon>Betaproteobacteria</taxon>
        <taxon>Burkholderiales</taxon>
        <taxon>Sphaerotilaceae</taxon>
        <taxon>Roseateles</taxon>
    </lineage>
</organism>
<dbReference type="EC" id="2.7.7.65" evidence="1"/>
<evidence type="ECO:0000256" key="4">
    <source>
        <dbReference type="SAM" id="Phobius"/>
    </source>
</evidence>
<evidence type="ECO:0000256" key="1">
    <source>
        <dbReference type="ARBA" id="ARBA00012528"/>
    </source>
</evidence>
<keyword evidence="4" id="KW-0812">Transmembrane</keyword>
<protein>
    <recommendedName>
        <fullName evidence="1">diguanylate cyclase</fullName>
        <ecNumber evidence="1">2.7.7.65</ecNumber>
    </recommendedName>
</protein>
<keyword evidence="4" id="KW-1133">Transmembrane helix</keyword>
<feature type="region of interest" description="Disordered" evidence="3">
    <location>
        <begin position="1"/>
        <end position="20"/>
    </location>
</feature>
<name>A0ABU1Z8B7_9BURK</name>
<dbReference type="EMBL" id="JAVDXQ010000003">
    <property type="protein sequence ID" value="MDR7296693.1"/>
    <property type="molecule type" value="Genomic_DNA"/>
</dbReference>
<proteinExistence type="predicted"/>
<evidence type="ECO:0000313" key="7">
    <source>
        <dbReference type="Proteomes" id="UP001180536"/>
    </source>
</evidence>
<keyword evidence="4" id="KW-0472">Membrane</keyword>
<dbReference type="SUPFAM" id="SSF48452">
    <property type="entry name" value="TPR-like"/>
    <property type="match status" value="1"/>
</dbReference>
<dbReference type="Pfam" id="PF00990">
    <property type="entry name" value="GGDEF"/>
    <property type="match status" value="1"/>
</dbReference>
<evidence type="ECO:0000256" key="3">
    <source>
        <dbReference type="SAM" id="MobiDB-lite"/>
    </source>
</evidence>
<dbReference type="SMART" id="SM00267">
    <property type="entry name" value="GGDEF"/>
    <property type="match status" value="1"/>
</dbReference>
<dbReference type="InterPro" id="IPR000160">
    <property type="entry name" value="GGDEF_dom"/>
</dbReference>
<accession>A0ABU1Z8B7</accession>
<evidence type="ECO:0000259" key="5">
    <source>
        <dbReference type="PROSITE" id="PS50887"/>
    </source>
</evidence>
<gene>
    <name evidence="6" type="ORF">J2X16_002040</name>
</gene>
<dbReference type="NCBIfam" id="TIGR00254">
    <property type="entry name" value="GGDEF"/>
    <property type="match status" value="1"/>
</dbReference>
<dbReference type="PROSITE" id="PS50887">
    <property type="entry name" value="GGDEF"/>
    <property type="match status" value="1"/>
</dbReference>
<feature type="domain" description="GGDEF" evidence="5">
    <location>
        <begin position="522"/>
        <end position="663"/>
    </location>
</feature>
<keyword evidence="7" id="KW-1185">Reference proteome</keyword>
<comment type="catalytic activity">
    <reaction evidence="2">
        <text>2 GTP = 3',3'-c-di-GMP + 2 diphosphate</text>
        <dbReference type="Rhea" id="RHEA:24898"/>
        <dbReference type="ChEBI" id="CHEBI:33019"/>
        <dbReference type="ChEBI" id="CHEBI:37565"/>
        <dbReference type="ChEBI" id="CHEBI:58805"/>
        <dbReference type="EC" id="2.7.7.65"/>
    </reaction>
</comment>
<reference evidence="6 7" key="1">
    <citation type="submission" date="2023-07" db="EMBL/GenBank/DDBJ databases">
        <title>Sorghum-associated microbial communities from plants grown in Nebraska, USA.</title>
        <authorList>
            <person name="Schachtman D."/>
        </authorList>
    </citation>
    <scope>NUCLEOTIDE SEQUENCE [LARGE SCALE GENOMIC DNA]</scope>
    <source>
        <strain evidence="6 7">BE310</strain>
    </source>
</reference>
<dbReference type="InterPro" id="IPR011990">
    <property type="entry name" value="TPR-like_helical_dom_sf"/>
</dbReference>
<dbReference type="Gene3D" id="1.25.40.10">
    <property type="entry name" value="Tetratricopeptide repeat domain"/>
    <property type="match status" value="1"/>
</dbReference>
<dbReference type="SMART" id="SM00028">
    <property type="entry name" value="TPR"/>
    <property type="match status" value="3"/>
</dbReference>
<dbReference type="InterPro" id="IPR043128">
    <property type="entry name" value="Rev_trsase/Diguanyl_cyclase"/>
</dbReference>
<evidence type="ECO:0000313" key="6">
    <source>
        <dbReference type="EMBL" id="MDR7296693.1"/>
    </source>
</evidence>
<dbReference type="Gene3D" id="3.30.70.270">
    <property type="match status" value="1"/>
</dbReference>
<feature type="transmembrane region" description="Helical" evidence="4">
    <location>
        <begin position="447"/>
        <end position="470"/>
    </location>
</feature>
<dbReference type="CDD" id="cd01949">
    <property type="entry name" value="GGDEF"/>
    <property type="match status" value="1"/>
</dbReference>
<dbReference type="SUPFAM" id="SSF55073">
    <property type="entry name" value="Nucleotide cyclase"/>
    <property type="match status" value="1"/>
</dbReference>
<evidence type="ECO:0000256" key="2">
    <source>
        <dbReference type="ARBA" id="ARBA00034247"/>
    </source>
</evidence>
<dbReference type="PANTHER" id="PTHR45138">
    <property type="entry name" value="REGULATORY COMPONENTS OF SENSORY TRANSDUCTION SYSTEM"/>
    <property type="match status" value="1"/>
</dbReference>
<dbReference type="InterPro" id="IPR029787">
    <property type="entry name" value="Nucleotide_cyclase"/>
</dbReference>